<evidence type="ECO:0008006" key="4">
    <source>
        <dbReference type="Google" id="ProtNLM"/>
    </source>
</evidence>
<dbReference type="Proteomes" id="UP000318288">
    <property type="component" value="Unassembled WGS sequence"/>
</dbReference>
<protein>
    <recommendedName>
        <fullName evidence="4">BON domain protein</fullName>
    </recommendedName>
</protein>
<evidence type="ECO:0000313" key="2">
    <source>
        <dbReference type="EMBL" id="TWU48895.1"/>
    </source>
</evidence>
<sequence length="121" mass="13284">MTVSIAFTSLMDTTVKSSSQRPTAQRNDEKRIVGEQSSTSDAGCESSLNPLVAVAAQLQEISDAIALTGFRELRYVRLIVTGNELSLEGHVSTYYIKQLATETVRPLAKELQIRNRLIVDA</sequence>
<comment type="caution">
    <text evidence="2">The sequence shown here is derived from an EMBL/GenBank/DDBJ whole genome shotgun (WGS) entry which is preliminary data.</text>
</comment>
<feature type="region of interest" description="Disordered" evidence="1">
    <location>
        <begin position="16"/>
        <end position="44"/>
    </location>
</feature>
<feature type="compositionally biased region" description="Polar residues" evidence="1">
    <location>
        <begin position="35"/>
        <end position="44"/>
    </location>
</feature>
<feature type="compositionally biased region" description="Polar residues" evidence="1">
    <location>
        <begin position="16"/>
        <end position="25"/>
    </location>
</feature>
<gene>
    <name evidence="2" type="ORF">Poly51_47990</name>
</gene>
<proteinExistence type="predicted"/>
<name>A0A5C6EKB6_9BACT</name>
<organism evidence="2 3">
    <name type="scientific">Rubripirellula tenax</name>
    <dbReference type="NCBI Taxonomy" id="2528015"/>
    <lineage>
        <taxon>Bacteria</taxon>
        <taxon>Pseudomonadati</taxon>
        <taxon>Planctomycetota</taxon>
        <taxon>Planctomycetia</taxon>
        <taxon>Pirellulales</taxon>
        <taxon>Pirellulaceae</taxon>
        <taxon>Rubripirellula</taxon>
    </lineage>
</organism>
<dbReference type="RefSeq" id="WP_146460497.1">
    <property type="nucleotide sequence ID" value="NZ_SJPW01000006.1"/>
</dbReference>
<dbReference type="AlphaFoldDB" id="A0A5C6EKB6"/>
<keyword evidence="3" id="KW-1185">Reference proteome</keyword>
<evidence type="ECO:0000313" key="3">
    <source>
        <dbReference type="Proteomes" id="UP000318288"/>
    </source>
</evidence>
<dbReference type="OrthoDB" id="291621at2"/>
<reference evidence="2 3" key="1">
    <citation type="submission" date="2019-02" db="EMBL/GenBank/DDBJ databases">
        <title>Deep-cultivation of Planctomycetes and their phenomic and genomic characterization uncovers novel biology.</title>
        <authorList>
            <person name="Wiegand S."/>
            <person name="Jogler M."/>
            <person name="Boedeker C."/>
            <person name="Pinto D."/>
            <person name="Vollmers J."/>
            <person name="Rivas-Marin E."/>
            <person name="Kohn T."/>
            <person name="Peeters S.H."/>
            <person name="Heuer A."/>
            <person name="Rast P."/>
            <person name="Oberbeckmann S."/>
            <person name="Bunk B."/>
            <person name="Jeske O."/>
            <person name="Meyerdierks A."/>
            <person name="Storesund J.E."/>
            <person name="Kallscheuer N."/>
            <person name="Luecker S."/>
            <person name="Lage O.M."/>
            <person name="Pohl T."/>
            <person name="Merkel B.J."/>
            <person name="Hornburger P."/>
            <person name="Mueller R.-W."/>
            <person name="Bruemmer F."/>
            <person name="Labrenz M."/>
            <person name="Spormann A.M."/>
            <person name="Op Den Camp H."/>
            <person name="Overmann J."/>
            <person name="Amann R."/>
            <person name="Jetten M.S.M."/>
            <person name="Mascher T."/>
            <person name="Medema M.H."/>
            <person name="Devos D.P."/>
            <person name="Kaster A.-K."/>
            <person name="Ovreas L."/>
            <person name="Rohde M."/>
            <person name="Galperin M.Y."/>
            <person name="Jogler C."/>
        </authorList>
    </citation>
    <scope>NUCLEOTIDE SEQUENCE [LARGE SCALE GENOMIC DNA]</scope>
    <source>
        <strain evidence="2 3">Poly51</strain>
    </source>
</reference>
<accession>A0A5C6EKB6</accession>
<dbReference type="EMBL" id="SJPW01000006">
    <property type="protein sequence ID" value="TWU48895.1"/>
    <property type="molecule type" value="Genomic_DNA"/>
</dbReference>
<evidence type="ECO:0000256" key="1">
    <source>
        <dbReference type="SAM" id="MobiDB-lite"/>
    </source>
</evidence>